<dbReference type="Pfam" id="PF00270">
    <property type="entry name" value="DEAD"/>
    <property type="match status" value="1"/>
</dbReference>
<dbReference type="Pfam" id="PF00533">
    <property type="entry name" value="BRCT"/>
    <property type="match status" value="1"/>
</dbReference>
<dbReference type="PROSITE" id="PS50172">
    <property type="entry name" value="BRCT"/>
    <property type="match status" value="1"/>
</dbReference>
<dbReference type="InterPro" id="IPR036420">
    <property type="entry name" value="BRCT_dom_sf"/>
</dbReference>
<keyword evidence="7" id="KW-1185">Reference proteome</keyword>
<feature type="domain" description="Helicase C-terminal" evidence="5">
    <location>
        <begin position="236"/>
        <end position="393"/>
    </location>
</feature>
<dbReference type="CDD" id="cd17748">
    <property type="entry name" value="BRCT_DNA_ligase_like"/>
    <property type="match status" value="1"/>
</dbReference>
<evidence type="ECO:0000256" key="1">
    <source>
        <dbReference type="ARBA" id="ARBA00022741"/>
    </source>
</evidence>
<dbReference type="Gene3D" id="3.40.50.10190">
    <property type="entry name" value="BRCT domain"/>
    <property type="match status" value="1"/>
</dbReference>
<evidence type="ECO:0000313" key="6">
    <source>
        <dbReference type="EMBL" id="OOQ56728.1"/>
    </source>
</evidence>
<dbReference type="SMART" id="SM00487">
    <property type="entry name" value="DEXDc"/>
    <property type="match status" value="1"/>
</dbReference>
<dbReference type="RefSeq" id="WP_202909880.1">
    <property type="nucleotide sequence ID" value="NZ_MBTF01000038.1"/>
</dbReference>
<dbReference type="PROSITE" id="PS51194">
    <property type="entry name" value="HELICASE_CTER"/>
    <property type="match status" value="1"/>
</dbReference>
<feature type="domain" description="Helicase ATP-binding" evidence="4">
    <location>
        <begin position="31"/>
        <end position="209"/>
    </location>
</feature>
<dbReference type="InterPro" id="IPR011545">
    <property type="entry name" value="DEAD/DEAH_box_helicase_dom"/>
</dbReference>
<dbReference type="STRING" id="1792845.BC343_17195"/>
<dbReference type="InterPro" id="IPR014001">
    <property type="entry name" value="Helicase_ATP-bd"/>
</dbReference>
<keyword evidence="1" id="KW-0547">Nucleotide-binding</keyword>
<keyword evidence="2" id="KW-0067">ATP-binding</keyword>
<dbReference type="GO" id="GO:0003677">
    <property type="term" value="F:DNA binding"/>
    <property type="evidence" value="ECO:0007669"/>
    <property type="project" value="TreeGrafter"/>
</dbReference>
<dbReference type="InterPro" id="IPR001650">
    <property type="entry name" value="Helicase_C-like"/>
</dbReference>
<proteinExistence type="predicted"/>
<dbReference type="Gene3D" id="3.40.50.300">
    <property type="entry name" value="P-loop containing nucleotide triphosphate hydrolases"/>
    <property type="match status" value="2"/>
</dbReference>
<accession>A0A1S9P7V6</accession>
<dbReference type="EMBL" id="MBTF01000038">
    <property type="protein sequence ID" value="OOQ56728.1"/>
    <property type="molecule type" value="Genomic_DNA"/>
</dbReference>
<evidence type="ECO:0000259" key="5">
    <source>
        <dbReference type="PROSITE" id="PS51194"/>
    </source>
</evidence>
<organism evidence="6 7">
    <name type="scientific">Mucilaginibacter pedocola</name>
    <dbReference type="NCBI Taxonomy" id="1792845"/>
    <lineage>
        <taxon>Bacteria</taxon>
        <taxon>Pseudomonadati</taxon>
        <taxon>Bacteroidota</taxon>
        <taxon>Sphingobacteriia</taxon>
        <taxon>Sphingobacteriales</taxon>
        <taxon>Sphingobacteriaceae</taxon>
        <taxon>Mucilaginibacter</taxon>
    </lineage>
</organism>
<evidence type="ECO:0008006" key="8">
    <source>
        <dbReference type="Google" id="ProtNLM"/>
    </source>
</evidence>
<evidence type="ECO:0000259" key="4">
    <source>
        <dbReference type="PROSITE" id="PS51192"/>
    </source>
</evidence>
<feature type="domain" description="BRCT" evidence="3">
    <location>
        <begin position="932"/>
        <end position="1027"/>
    </location>
</feature>
<dbReference type="InterPro" id="IPR027417">
    <property type="entry name" value="P-loop_NTPase"/>
</dbReference>
<evidence type="ECO:0000313" key="7">
    <source>
        <dbReference type="Proteomes" id="UP000189739"/>
    </source>
</evidence>
<dbReference type="SUPFAM" id="SSF52113">
    <property type="entry name" value="BRCT domain"/>
    <property type="match status" value="1"/>
</dbReference>
<dbReference type="AlphaFoldDB" id="A0A1S9P7V6"/>
<evidence type="ECO:0000256" key="2">
    <source>
        <dbReference type="ARBA" id="ARBA00022840"/>
    </source>
</evidence>
<dbReference type="SMART" id="SM00490">
    <property type="entry name" value="HELICc"/>
    <property type="match status" value="1"/>
</dbReference>
<reference evidence="6 7" key="1">
    <citation type="submission" date="2016-07" db="EMBL/GenBank/DDBJ databases">
        <title>Genomic analysis of zinc-resistant bacterium Mucilaginibacter pedocola TBZ30.</title>
        <authorList>
            <person name="Huang J."/>
            <person name="Tang J."/>
        </authorList>
    </citation>
    <scope>NUCLEOTIDE SEQUENCE [LARGE SCALE GENOMIC DNA]</scope>
    <source>
        <strain evidence="6 7">TBZ30</strain>
    </source>
</reference>
<evidence type="ECO:0000259" key="3">
    <source>
        <dbReference type="PROSITE" id="PS50172"/>
    </source>
</evidence>
<dbReference type="PANTHER" id="PTHR47962">
    <property type="entry name" value="ATP-DEPENDENT HELICASE LHR-RELATED-RELATED"/>
    <property type="match status" value="1"/>
</dbReference>
<name>A0A1S9P7V6_9SPHI</name>
<protein>
    <recommendedName>
        <fullName evidence="8">DEAD/DEAH box helicase</fullName>
    </recommendedName>
</protein>
<dbReference type="GO" id="GO:0005524">
    <property type="term" value="F:ATP binding"/>
    <property type="evidence" value="ECO:0007669"/>
    <property type="project" value="UniProtKB-KW"/>
</dbReference>
<dbReference type="InterPro" id="IPR052511">
    <property type="entry name" value="ATP-dep_Helicase"/>
</dbReference>
<dbReference type="GO" id="GO:0016887">
    <property type="term" value="F:ATP hydrolysis activity"/>
    <property type="evidence" value="ECO:0007669"/>
    <property type="project" value="TreeGrafter"/>
</dbReference>
<dbReference type="Pfam" id="PF00271">
    <property type="entry name" value="Helicase_C"/>
    <property type="match status" value="1"/>
</dbReference>
<dbReference type="PANTHER" id="PTHR47962:SF5">
    <property type="entry name" value="ATP-DEPENDENT HELICASE LHR-RELATED"/>
    <property type="match status" value="1"/>
</dbReference>
<dbReference type="SUPFAM" id="SSF52540">
    <property type="entry name" value="P-loop containing nucleoside triphosphate hydrolases"/>
    <property type="match status" value="1"/>
</dbReference>
<sequence>MAFELLSEPIRRYIREEGWESFRPIQDAAIKRITSNDDHYILASRTASGKTEAAFLPILSKVNFNEPGVQVLYVSPLIALINDQFERVEKLCKHLDADVTKWHGEASQGAKNRLIKEPQGIVLITPESIEAMFVNKPFQVKLLFGNLKYVVIDEIHAFVGQDRGVQLKSLLARLQAIQSKPFSIVGLSATLGDFAEAKNFTGTPERTTVLLDRTAKPVNANFKYYPGEGSDLPLELMKDLYLQTYNKKVLVFPNNRGRAEEVAVKLLKLSDRLSGHKNYFSHHSSVHKQVREYIEEFAKTNKYFPFTISCTSTLELGIDIGTVDEVVQIDATHSIASMVQRIGRSGRREGATSLLCLYATDAWSLLQALACWLLFQEGFVEPPATAGPAYDVLLHQALSITRGHSGIDKGELITRLKSNFAFGAIPQKDVETIVAHLIASGMLEAIRNEVIIGIDGEKIVNSMDFYSMFTTDIYFKVVNAGVTIGQIPLSPQVKEDENILLAAKIWKIIYVDLEAKRIEVARANDGKKPLFFGGAADVHQRIRRKMLDIVLDDAAFDMLDAQSMQTINELRADFAPFKIKQPGLEMPLLIEPKQLKLFTFCGSKENRTIELLFDMADLKNTFDSGSSCFTIQGVSFAEFDVIWQNITSSLKDIDSHLLNLVEKNPGIIDFSKWGGWLPLDMQVAMLKQKYFDLQFAESLSGIKLAANMVDDMPAAAAAEELVAPLNKVPYEDMAFRKFTSKSEADKAINSLKGILLGINMDGEVNDAEVAELMGWCAAHHDLINRNPFKEFMVSISEALSAKDHRSEIINDLYWLCQKYETDSYYYDAATSDLQILQGICHGILADGYVADAEVFELKKWLDENRHLASYYPYDEISALITDVLADGKIGSDERLQLMACFNEFAKLNNTRVSAEIKQDTKQASTMGIYTASPDITATGKSFCFTGVSTRAKRTDIEQVVLKLGSKFQNNVSQKTDYLIIGDGGNPCWAYACYGRKVEQAINLQKQGHQIALLHENDFWNFVERVNK</sequence>
<dbReference type="InterPro" id="IPR001357">
    <property type="entry name" value="BRCT_dom"/>
</dbReference>
<gene>
    <name evidence="6" type="ORF">BC343_17195</name>
</gene>
<comment type="caution">
    <text evidence="6">The sequence shown here is derived from an EMBL/GenBank/DDBJ whole genome shotgun (WGS) entry which is preliminary data.</text>
</comment>
<dbReference type="PROSITE" id="PS51192">
    <property type="entry name" value="HELICASE_ATP_BIND_1"/>
    <property type="match status" value="1"/>
</dbReference>
<dbReference type="Proteomes" id="UP000189739">
    <property type="component" value="Unassembled WGS sequence"/>
</dbReference>